<protein>
    <submittedName>
        <fullName evidence="4">Unannotated protein</fullName>
    </submittedName>
</protein>
<reference evidence="4" key="1">
    <citation type="submission" date="2020-05" db="EMBL/GenBank/DDBJ databases">
        <authorList>
            <person name="Chiriac C."/>
            <person name="Salcher M."/>
            <person name="Ghai R."/>
            <person name="Kavagutti S V."/>
        </authorList>
    </citation>
    <scope>NUCLEOTIDE SEQUENCE</scope>
</reference>
<dbReference type="EMBL" id="CAFBOL010000106">
    <property type="protein sequence ID" value="CAB5010160.1"/>
    <property type="molecule type" value="Genomic_DNA"/>
</dbReference>
<evidence type="ECO:0000313" key="3">
    <source>
        <dbReference type="EMBL" id="CAB4816757.1"/>
    </source>
</evidence>
<dbReference type="Gene3D" id="3.40.50.300">
    <property type="entry name" value="P-loop containing nucleotide triphosphate hydrolases"/>
    <property type="match status" value="1"/>
</dbReference>
<name>A0A6J7C1B8_9ZZZZ</name>
<dbReference type="SUPFAM" id="SSF52540">
    <property type="entry name" value="P-loop containing nucleoside triphosphate hydrolases"/>
    <property type="match status" value="1"/>
</dbReference>
<evidence type="ECO:0000313" key="5">
    <source>
        <dbReference type="EMBL" id="CAB4959020.1"/>
    </source>
</evidence>
<dbReference type="AlphaFoldDB" id="A0A6J7C1B8"/>
<dbReference type="InterPro" id="IPR027417">
    <property type="entry name" value="P-loop_NTPase"/>
</dbReference>
<sequence>MHQSGLDRSGRSAVVAVLLDGPSSSGKSTLCRALQLRLTELAQGDPERVFARVAFDDVGLLIAESLYPTAFLRAQAVNGNDVGVPAAEDDWAAFDYVDDSAEEGMHGGSPRVRLVLKPHARRLLHGVHLSWAAHLSLGSNLVIDHFLQEEEWVHEALAAVRGSGASLFSVGVSCPLAELERRESSRADGGVEGRPLGLARRSDELCRANGLVYDITVDTGEQPTAESVDTIVAALQAASYIV</sequence>
<organism evidence="4">
    <name type="scientific">freshwater metagenome</name>
    <dbReference type="NCBI Taxonomy" id="449393"/>
    <lineage>
        <taxon>unclassified sequences</taxon>
        <taxon>metagenomes</taxon>
        <taxon>ecological metagenomes</taxon>
    </lineage>
</organism>
<dbReference type="EMBL" id="CAFAAV010000072">
    <property type="protein sequence ID" value="CAB4816757.1"/>
    <property type="molecule type" value="Genomic_DNA"/>
</dbReference>
<gene>
    <name evidence="2" type="ORF">UFOPK2656_03462</name>
    <name evidence="3" type="ORF">UFOPK3099_01128</name>
    <name evidence="4" type="ORF">UFOPK3267_01787</name>
    <name evidence="5" type="ORF">UFOPK3651_03384</name>
    <name evidence="6" type="ORF">UFOPK3931_02764</name>
    <name evidence="1" type="ORF">UFOPK4189_03241</name>
</gene>
<dbReference type="Pfam" id="PF07931">
    <property type="entry name" value="CPT"/>
    <property type="match status" value="1"/>
</dbReference>
<accession>A0A6J7C1B8</accession>
<evidence type="ECO:0000313" key="1">
    <source>
        <dbReference type="EMBL" id="CAB4365497.1"/>
    </source>
</evidence>
<evidence type="ECO:0000313" key="6">
    <source>
        <dbReference type="EMBL" id="CAB5010160.1"/>
    </source>
</evidence>
<dbReference type="EMBL" id="CAFBIY010000101">
    <property type="protein sequence ID" value="CAB4851897.1"/>
    <property type="molecule type" value="Genomic_DNA"/>
</dbReference>
<evidence type="ECO:0000313" key="4">
    <source>
        <dbReference type="EMBL" id="CAB4851897.1"/>
    </source>
</evidence>
<evidence type="ECO:0000313" key="2">
    <source>
        <dbReference type="EMBL" id="CAB4749609.1"/>
    </source>
</evidence>
<dbReference type="EMBL" id="CAFBMT010000041">
    <property type="protein sequence ID" value="CAB4959020.1"/>
    <property type="molecule type" value="Genomic_DNA"/>
</dbReference>
<dbReference type="EMBL" id="CAESGF010000034">
    <property type="protein sequence ID" value="CAB4365497.1"/>
    <property type="molecule type" value="Genomic_DNA"/>
</dbReference>
<dbReference type="EMBL" id="CAEZYF010000039">
    <property type="protein sequence ID" value="CAB4749609.1"/>
    <property type="molecule type" value="Genomic_DNA"/>
</dbReference>
<proteinExistence type="predicted"/>